<feature type="transmembrane region" description="Helical" evidence="6">
    <location>
        <begin position="342"/>
        <end position="361"/>
    </location>
</feature>
<evidence type="ECO:0000256" key="1">
    <source>
        <dbReference type="ARBA" id="ARBA00004141"/>
    </source>
</evidence>
<feature type="transmembrane region" description="Helical" evidence="6">
    <location>
        <begin position="399"/>
        <end position="422"/>
    </location>
</feature>
<evidence type="ECO:0000313" key="9">
    <source>
        <dbReference type="EMBL" id="KAK0656487.1"/>
    </source>
</evidence>
<evidence type="ECO:0000259" key="8">
    <source>
        <dbReference type="PROSITE" id="PS50850"/>
    </source>
</evidence>
<feature type="transmembrane region" description="Helical" evidence="6">
    <location>
        <begin position="200"/>
        <end position="224"/>
    </location>
</feature>
<evidence type="ECO:0000256" key="3">
    <source>
        <dbReference type="ARBA" id="ARBA00022692"/>
    </source>
</evidence>
<protein>
    <submittedName>
        <fullName evidence="9">Fungal trichothecene efflux pump</fullName>
    </submittedName>
</protein>
<dbReference type="InterPro" id="IPR010573">
    <property type="entry name" value="MFS_Str1/Tri12-like"/>
</dbReference>
<evidence type="ECO:0000256" key="7">
    <source>
        <dbReference type="SAM" id="SignalP"/>
    </source>
</evidence>
<keyword evidence="4 6" id="KW-1133">Transmembrane helix</keyword>
<reference evidence="9" key="1">
    <citation type="submission" date="2023-06" db="EMBL/GenBank/DDBJ databases">
        <title>Genome-scale phylogeny and comparative genomics of the fungal order Sordariales.</title>
        <authorList>
            <consortium name="Lawrence Berkeley National Laboratory"/>
            <person name="Hensen N."/>
            <person name="Bonometti L."/>
            <person name="Westerberg I."/>
            <person name="Brannstrom I.O."/>
            <person name="Guillou S."/>
            <person name="Cros-Aarteil S."/>
            <person name="Calhoun S."/>
            <person name="Haridas S."/>
            <person name="Kuo A."/>
            <person name="Mondo S."/>
            <person name="Pangilinan J."/>
            <person name="Riley R."/>
            <person name="Labutti K."/>
            <person name="Andreopoulos B."/>
            <person name="Lipzen A."/>
            <person name="Chen C."/>
            <person name="Yanf M."/>
            <person name="Daum C."/>
            <person name="Ng V."/>
            <person name="Clum A."/>
            <person name="Steindorff A."/>
            <person name="Ohm R."/>
            <person name="Martin F."/>
            <person name="Silar P."/>
            <person name="Natvig D."/>
            <person name="Lalanne C."/>
            <person name="Gautier V."/>
            <person name="Ament-Velasquez S.L."/>
            <person name="Kruys A."/>
            <person name="Hutchinson M.I."/>
            <person name="Powell A.J."/>
            <person name="Barry K."/>
            <person name="Miller A.N."/>
            <person name="Grigoriev I.V."/>
            <person name="Debuchy R."/>
            <person name="Gladieux P."/>
            <person name="Thoren M.H."/>
            <person name="Johannesson H."/>
        </authorList>
    </citation>
    <scope>NUCLEOTIDE SEQUENCE</scope>
    <source>
        <strain evidence="9">SMH2532-1</strain>
    </source>
</reference>
<feature type="domain" description="Major facilitator superfamily (MFS) profile" evidence="8">
    <location>
        <begin position="6"/>
        <end position="521"/>
    </location>
</feature>
<feature type="signal peptide" evidence="7">
    <location>
        <begin position="1"/>
        <end position="21"/>
    </location>
</feature>
<feature type="transmembrane region" description="Helical" evidence="6">
    <location>
        <begin position="367"/>
        <end position="387"/>
    </location>
</feature>
<organism evidence="9 10">
    <name type="scientific">Cercophora newfieldiana</name>
    <dbReference type="NCBI Taxonomy" id="92897"/>
    <lineage>
        <taxon>Eukaryota</taxon>
        <taxon>Fungi</taxon>
        <taxon>Dikarya</taxon>
        <taxon>Ascomycota</taxon>
        <taxon>Pezizomycotina</taxon>
        <taxon>Sordariomycetes</taxon>
        <taxon>Sordariomycetidae</taxon>
        <taxon>Sordariales</taxon>
        <taxon>Lasiosphaeriaceae</taxon>
        <taxon>Cercophora</taxon>
    </lineage>
</organism>
<proteinExistence type="predicted"/>
<gene>
    <name evidence="9" type="ORF">B0T16DRAFT_320168</name>
</gene>
<feature type="transmembrane region" description="Helical" evidence="6">
    <location>
        <begin position="236"/>
        <end position="254"/>
    </location>
</feature>
<feature type="transmembrane region" description="Helical" evidence="6">
    <location>
        <begin position="72"/>
        <end position="92"/>
    </location>
</feature>
<accession>A0AA39YRP0</accession>
<dbReference type="InterPro" id="IPR005829">
    <property type="entry name" value="Sugar_transporter_CS"/>
</dbReference>
<sequence length="531" mass="56530">MGFKRVLALTALACMWTSAQAPLFLFAGAPAYIYKDIGGVDHWVWFVAAHLLATAAISPFVGALSDLIGRRYVALVGSLFIMVGQVICGFAHNMEAFIGGMAMTGVGTGINELTVIAGTSELVPISQRGYYLAAVTLTVTPYIPSVMYAQLIASKSTWRFIAVLTSGSALIAFAMTFMFYSPPVPPAARRHSTMSQRMTIVKNMDLFGGFLSIAGLSLLEAGILGGGYNHPWTDKAVLAPLIIGLVLIIIFLVWEFRGAENPMIPRRLGKAPRTLILTMIITFISGANFFSVLMIWPSEAYNVYGHDPIDVGIRGLPFAFGTLAGCLISLVLLSVLRGNIRWLLLGSSVVMTAGCGGLAAARVDNIHTVYGILFVAGLGVGGIVVPASTVTTYICPSDLLATITSLTIAIRIVGGAVGYAVYFSVFVNSLKGELPFFLVPACYKLGITNEEVIRAIIGMTAESMIDEIRSLPGMGTEAAYQSIVKAGRLAYASAYPGVFYASIAFGVISILASLFLEDVSDFIDDEVTVVI</sequence>
<evidence type="ECO:0000256" key="2">
    <source>
        <dbReference type="ARBA" id="ARBA00022448"/>
    </source>
</evidence>
<evidence type="ECO:0000256" key="4">
    <source>
        <dbReference type="ARBA" id="ARBA00022989"/>
    </source>
</evidence>
<dbReference type="EMBL" id="JAULSV010000001">
    <property type="protein sequence ID" value="KAK0656487.1"/>
    <property type="molecule type" value="Genomic_DNA"/>
</dbReference>
<keyword evidence="7" id="KW-0732">Signal</keyword>
<dbReference type="PANTHER" id="PTHR23501">
    <property type="entry name" value="MAJOR FACILITATOR SUPERFAMILY"/>
    <property type="match status" value="1"/>
</dbReference>
<dbReference type="PANTHER" id="PTHR23501:SF109">
    <property type="entry name" value="MAJOR FACILITATOR SUPERFAMILY (MFS) PROFILE DOMAIN-CONTAINING PROTEIN-RELATED"/>
    <property type="match status" value="1"/>
</dbReference>
<dbReference type="SUPFAM" id="SSF103473">
    <property type="entry name" value="MFS general substrate transporter"/>
    <property type="match status" value="1"/>
</dbReference>
<dbReference type="AlphaFoldDB" id="A0AA39YRP0"/>
<evidence type="ECO:0000256" key="5">
    <source>
        <dbReference type="ARBA" id="ARBA00023136"/>
    </source>
</evidence>
<keyword evidence="10" id="KW-1185">Reference proteome</keyword>
<dbReference type="GO" id="GO:0022857">
    <property type="term" value="F:transmembrane transporter activity"/>
    <property type="evidence" value="ECO:0007669"/>
    <property type="project" value="InterPro"/>
</dbReference>
<dbReference type="Proteomes" id="UP001174936">
    <property type="component" value="Unassembled WGS sequence"/>
</dbReference>
<evidence type="ECO:0000313" key="10">
    <source>
        <dbReference type="Proteomes" id="UP001174936"/>
    </source>
</evidence>
<feature type="transmembrane region" description="Helical" evidence="6">
    <location>
        <begin position="497"/>
        <end position="516"/>
    </location>
</feature>
<feature type="chain" id="PRO_5041329714" evidence="7">
    <location>
        <begin position="22"/>
        <end position="531"/>
    </location>
</feature>
<feature type="transmembrane region" description="Helical" evidence="6">
    <location>
        <begin position="130"/>
        <end position="152"/>
    </location>
</feature>
<evidence type="ECO:0000256" key="6">
    <source>
        <dbReference type="SAM" id="Phobius"/>
    </source>
</evidence>
<dbReference type="InterPro" id="IPR020846">
    <property type="entry name" value="MFS_dom"/>
</dbReference>
<feature type="transmembrane region" description="Helical" evidence="6">
    <location>
        <begin position="43"/>
        <end position="65"/>
    </location>
</feature>
<comment type="caution">
    <text evidence="9">The sequence shown here is derived from an EMBL/GenBank/DDBJ whole genome shotgun (WGS) entry which is preliminary data.</text>
</comment>
<feature type="transmembrane region" description="Helical" evidence="6">
    <location>
        <begin position="316"/>
        <end position="335"/>
    </location>
</feature>
<dbReference type="Gene3D" id="1.20.1250.20">
    <property type="entry name" value="MFS general substrate transporter like domains"/>
    <property type="match status" value="1"/>
</dbReference>
<dbReference type="Pfam" id="PF06609">
    <property type="entry name" value="TRI12"/>
    <property type="match status" value="1"/>
</dbReference>
<dbReference type="PROSITE" id="PS50850">
    <property type="entry name" value="MFS"/>
    <property type="match status" value="1"/>
</dbReference>
<dbReference type="GO" id="GO:0005886">
    <property type="term" value="C:plasma membrane"/>
    <property type="evidence" value="ECO:0007669"/>
    <property type="project" value="TreeGrafter"/>
</dbReference>
<keyword evidence="2" id="KW-0813">Transport</keyword>
<keyword evidence="3 6" id="KW-0812">Transmembrane</keyword>
<keyword evidence="5 6" id="KW-0472">Membrane</keyword>
<dbReference type="PROSITE" id="PS00216">
    <property type="entry name" value="SUGAR_TRANSPORT_1"/>
    <property type="match status" value="1"/>
</dbReference>
<feature type="transmembrane region" description="Helical" evidence="6">
    <location>
        <begin position="275"/>
        <end position="296"/>
    </location>
</feature>
<dbReference type="InterPro" id="IPR036259">
    <property type="entry name" value="MFS_trans_sf"/>
</dbReference>
<name>A0AA39YRP0_9PEZI</name>
<feature type="transmembrane region" description="Helical" evidence="6">
    <location>
        <begin position="98"/>
        <end position="118"/>
    </location>
</feature>
<feature type="transmembrane region" description="Helical" evidence="6">
    <location>
        <begin position="158"/>
        <end position="180"/>
    </location>
</feature>
<comment type="subcellular location">
    <subcellularLocation>
        <location evidence="1">Membrane</location>
        <topology evidence="1">Multi-pass membrane protein</topology>
    </subcellularLocation>
</comment>